<dbReference type="AlphaFoldDB" id="A0A6M0PBP6"/>
<dbReference type="Proteomes" id="UP000476934">
    <property type="component" value="Unassembled WGS sequence"/>
</dbReference>
<reference evidence="1 2" key="1">
    <citation type="submission" date="2020-02" db="EMBL/GenBank/DDBJ databases">
        <authorList>
            <person name="Feng H."/>
        </authorList>
    </citation>
    <scope>NUCLEOTIDE SEQUENCE [LARGE SCALE GENOMIC DNA]</scope>
    <source>
        <strain evidence="1 2">Gsoil 114</strain>
    </source>
</reference>
<evidence type="ECO:0000313" key="1">
    <source>
        <dbReference type="EMBL" id="NEY20778.1"/>
    </source>
</evidence>
<organism evidence="1 2">
    <name type="scientific">Heyndrickxia ginsengihumi</name>
    <dbReference type="NCBI Taxonomy" id="363870"/>
    <lineage>
        <taxon>Bacteria</taxon>
        <taxon>Bacillati</taxon>
        <taxon>Bacillota</taxon>
        <taxon>Bacilli</taxon>
        <taxon>Bacillales</taxon>
        <taxon>Bacillaceae</taxon>
        <taxon>Heyndrickxia</taxon>
    </lineage>
</organism>
<comment type="caution">
    <text evidence="1">The sequence shown here is derived from an EMBL/GenBank/DDBJ whole genome shotgun (WGS) entry which is preliminary data.</text>
</comment>
<dbReference type="EMBL" id="JAAIWK010000020">
    <property type="protein sequence ID" value="NEY20778.1"/>
    <property type="molecule type" value="Genomic_DNA"/>
</dbReference>
<name>A0A6M0PBP6_9BACI</name>
<reference evidence="1 2" key="2">
    <citation type="submission" date="2020-03" db="EMBL/GenBank/DDBJ databases">
        <title>Bacillus aquiflavi sp. nov., isolated from yellow water of strong flavor Chinese baijiu in Yibin region of China.</title>
        <authorList>
            <person name="Xie J."/>
        </authorList>
    </citation>
    <scope>NUCLEOTIDE SEQUENCE [LARGE SCALE GENOMIC DNA]</scope>
    <source>
        <strain evidence="1 2">Gsoil 114</strain>
    </source>
</reference>
<gene>
    <name evidence="1" type="ORF">G4D61_12510</name>
</gene>
<proteinExistence type="predicted"/>
<accession>A0A6M0PBP6</accession>
<evidence type="ECO:0000313" key="2">
    <source>
        <dbReference type="Proteomes" id="UP000476934"/>
    </source>
</evidence>
<protein>
    <submittedName>
        <fullName evidence="1">Uncharacterized protein</fullName>
    </submittedName>
</protein>
<sequence>MKRLISEEMVKQHHRFIKTLSMPGAKDKHSPTYSAWIAINHIDLLNY</sequence>
<keyword evidence="2" id="KW-1185">Reference proteome</keyword>
<dbReference type="RefSeq" id="WP_155918439.1">
    <property type="nucleotide sequence ID" value="NZ_JAAIWK010000020.1"/>
</dbReference>